<organism evidence="13 14">
    <name type="scientific">Takifugu bimaculatus</name>
    <dbReference type="NCBI Taxonomy" id="433685"/>
    <lineage>
        <taxon>Eukaryota</taxon>
        <taxon>Metazoa</taxon>
        <taxon>Chordata</taxon>
        <taxon>Craniata</taxon>
        <taxon>Vertebrata</taxon>
        <taxon>Euteleostomi</taxon>
        <taxon>Actinopterygii</taxon>
        <taxon>Neopterygii</taxon>
        <taxon>Teleostei</taxon>
        <taxon>Neoteleostei</taxon>
        <taxon>Acanthomorphata</taxon>
        <taxon>Eupercaria</taxon>
        <taxon>Tetraodontiformes</taxon>
        <taxon>Tetradontoidea</taxon>
        <taxon>Tetraodontidae</taxon>
        <taxon>Takifugu</taxon>
    </lineage>
</organism>
<dbReference type="SUPFAM" id="SSF52113">
    <property type="entry name" value="BRCT domain"/>
    <property type="match status" value="1"/>
</dbReference>
<evidence type="ECO:0000256" key="7">
    <source>
        <dbReference type="ARBA" id="ARBA00023163"/>
    </source>
</evidence>
<comment type="similarity">
    <text evidence="1 10">Belongs to the RAP1 family.</text>
</comment>
<dbReference type="GO" id="GO:0006355">
    <property type="term" value="P:regulation of DNA-templated transcription"/>
    <property type="evidence" value="ECO:0007669"/>
    <property type="project" value="UniProtKB-UniRule"/>
</dbReference>
<dbReference type="InterPro" id="IPR039595">
    <property type="entry name" value="TE2IP/Rap1"/>
</dbReference>
<dbReference type="InterPro" id="IPR015010">
    <property type="entry name" value="TERF2IP_Myb"/>
</dbReference>
<feature type="domain" description="BRCT" evidence="12">
    <location>
        <begin position="46"/>
        <end position="101"/>
    </location>
</feature>
<dbReference type="SUPFAM" id="SSF46689">
    <property type="entry name" value="Homeodomain-like"/>
    <property type="match status" value="1"/>
</dbReference>
<sequence length="236" mass="25868">MVFKQQDVTNSEISPVLFMDVDGQPMNFFLCPGPVKRKLQPLIVAGGGVLCSVQQPGSILLIDPAAGSSIPENATHRYVSTQYILDCIENNEQLDVESYRLNPVTAPGSSAALNTKHRAHGGRLSYTAEEDAAILSYVSKHKMDAGGNRIWQEMEKERLTSHSWQSMKCRYKVCLAKKQSEGLEKATTEVETEAETQAPAPSAEDMQVEMPICTEEKIAAVDSKAEQPVSNPEDTP</sequence>
<comment type="caution">
    <text evidence="13">The sequence shown here is derived from an EMBL/GenBank/DDBJ whole genome shotgun (WGS) entry which is preliminary data.</text>
</comment>
<dbReference type="InterPro" id="IPR009057">
    <property type="entry name" value="Homeodomain-like_sf"/>
</dbReference>
<dbReference type="Gene3D" id="1.10.10.60">
    <property type="entry name" value="Homeodomain-like"/>
    <property type="match status" value="1"/>
</dbReference>
<dbReference type="Gene3D" id="3.40.50.10190">
    <property type="entry name" value="BRCT domain"/>
    <property type="match status" value="1"/>
</dbReference>
<evidence type="ECO:0000256" key="8">
    <source>
        <dbReference type="ARBA" id="ARBA00023242"/>
    </source>
</evidence>
<dbReference type="GO" id="GO:0031848">
    <property type="term" value="P:protection from non-homologous end joining at telomere"/>
    <property type="evidence" value="ECO:0007669"/>
    <property type="project" value="TreeGrafter"/>
</dbReference>
<evidence type="ECO:0000256" key="5">
    <source>
        <dbReference type="ARBA" id="ARBA00023015"/>
    </source>
</evidence>
<keyword evidence="4 10" id="KW-0779">Telomere</keyword>
<evidence type="ECO:0000256" key="9">
    <source>
        <dbReference type="ARBA" id="ARBA00032471"/>
    </source>
</evidence>
<proteinExistence type="inferred from homology"/>
<evidence type="ECO:0000313" key="13">
    <source>
        <dbReference type="EMBL" id="TNM88720.1"/>
    </source>
</evidence>
<dbReference type="GO" id="GO:0010833">
    <property type="term" value="P:telomere maintenance via telomere lengthening"/>
    <property type="evidence" value="ECO:0007669"/>
    <property type="project" value="UniProtKB-UniRule"/>
</dbReference>
<dbReference type="CDD" id="cd11655">
    <property type="entry name" value="rap1_myb-like"/>
    <property type="match status" value="1"/>
</dbReference>
<comment type="function">
    <text evidence="10">Acts both as a regulator of telomere function and as a transcription regulator. Involved in the regulation of telomere length and protection as a component of the shelterin complex (telosome). Does not bind DNA directly: recruited to telomeric double-stranded 5'-TTAGGG-3' repeats via its interaction with terf2. Independently of its function in telomeres, also acts as a transcription regulator: recruited to extratelomeric 5'-TTAGGG-3' sites via its association with terf2 or other factors, and regulates gene expression.</text>
</comment>
<evidence type="ECO:0000256" key="4">
    <source>
        <dbReference type="ARBA" id="ARBA00022895"/>
    </source>
</evidence>
<evidence type="ECO:0000256" key="11">
    <source>
        <dbReference type="SAM" id="MobiDB-lite"/>
    </source>
</evidence>
<keyword evidence="14" id="KW-1185">Reference proteome</keyword>
<dbReference type="PROSITE" id="PS50172">
    <property type="entry name" value="BRCT"/>
    <property type="match status" value="1"/>
</dbReference>
<dbReference type="PANTHER" id="PTHR16466:SF6">
    <property type="entry name" value="TELOMERIC REPEAT-BINDING FACTOR 2-INTERACTING PROTEIN 1"/>
    <property type="match status" value="1"/>
</dbReference>
<dbReference type="GO" id="GO:0042162">
    <property type="term" value="F:telomeric DNA binding"/>
    <property type="evidence" value="ECO:0007669"/>
    <property type="project" value="TreeGrafter"/>
</dbReference>
<name>A0A4Z2BC82_9TELE</name>
<dbReference type="PANTHER" id="PTHR16466">
    <property type="entry name" value="TELOMERE REPEAT-BINDING FACTOR 2-INTERACTING PROTEIN 1"/>
    <property type="match status" value="1"/>
</dbReference>
<reference evidence="13 14" key="1">
    <citation type="submission" date="2019-04" db="EMBL/GenBank/DDBJ databases">
        <title>The sequence and de novo assembly of Takifugu bimaculatus genome using PacBio and Hi-C technologies.</title>
        <authorList>
            <person name="Xu P."/>
            <person name="Liu B."/>
            <person name="Zhou Z."/>
        </authorList>
    </citation>
    <scope>NUCLEOTIDE SEQUENCE [LARGE SCALE GENOMIC DNA]</scope>
    <source>
        <strain evidence="13">TB-2018</strain>
        <tissue evidence="13">Muscle</tissue>
    </source>
</reference>
<accession>A0A4Z2BC82</accession>
<evidence type="ECO:0000256" key="2">
    <source>
        <dbReference type="ARBA" id="ARBA00017805"/>
    </source>
</evidence>
<dbReference type="Pfam" id="PF16589">
    <property type="entry name" value="BRCT_2"/>
    <property type="match status" value="1"/>
</dbReference>
<dbReference type="Proteomes" id="UP000516260">
    <property type="component" value="Chromosome 5"/>
</dbReference>
<gene>
    <name evidence="13" type="ORF">fugu_004974</name>
</gene>
<evidence type="ECO:0000256" key="6">
    <source>
        <dbReference type="ARBA" id="ARBA00023159"/>
    </source>
</evidence>
<evidence type="ECO:0000313" key="14">
    <source>
        <dbReference type="Proteomes" id="UP000516260"/>
    </source>
</evidence>
<dbReference type="GO" id="GO:0005654">
    <property type="term" value="C:nucleoplasm"/>
    <property type="evidence" value="ECO:0007669"/>
    <property type="project" value="UniProtKB-ARBA"/>
</dbReference>
<feature type="region of interest" description="Disordered" evidence="11">
    <location>
        <begin position="185"/>
        <end position="236"/>
    </location>
</feature>
<comment type="subunit">
    <text evidence="10">Homodimer.</text>
</comment>
<evidence type="ECO:0000259" key="12">
    <source>
        <dbReference type="PROSITE" id="PS50172"/>
    </source>
</evidence>
<dbReference type="FunFam" id="1.10.10.60:FF:000246">
    <property type="entry name" value="Telomeric repeat-binding factor 2-interacting protein 1"/>
    <property type="match status" value="1"/>
</dbReference>
<feature type="compositionally biased region" description="Basic and acidic residues" evidence="11">
    <location>
        <begin position="214"/>
        <end position="225"/>
    </location>
</feature>
<evidence type="ECO:0000256" key="3">
    <source>
        <dbReference type="ARBA" id="ARBA00022454"/>
    </source>
</evidence>
<feature type="compositionally biased region" description="Low complexity" evidence="11">
    <location>
        <begin position="195"/>
        <end position="204"/>
    </location>
</feature>
<keyword evidence="8 10" id="KW-0539">Nucleus</keyword>
<protein>
    <recommendedName>
        <fullName evidence="2 10">Telomeric repeat-binding factor 2-interacting protein 1</fullName>
        <shortName evidence="10">TERF2-interacting telomeric protein 1</shortName>
    </recommendedName>
    <alternativeName>
        <fullName evidence="9 10">Repressor/activator protein 1 homolog</fullName>
    </alternativeName>
</protein>
<dbReference type="EMBL" id="SWLE01000018">
    <property type="protein sequence ID" value="TNM88720.1"/>
    <property type="molecule type" value="Genomic_DNA"/>
</dbReference>
<dbReference type="GO" id="GO:0070187">
    <property type="term" value="C:shelterin complex"/>
    <property type="evidence" value="ECO:0007669"/>
    <property type="project" value="TreeGrafter"/>
</dbReference>
<dbReference type="InterPro" id="IPR036420">
    <property type="entry name" value="BRCT_dom_sf"/>
</dbReference>
<evidence type="ECO:0000256" key="1">
    <source>
        <dbReference type="ARBA" id="ARBA00010467"/>
    </source>
</evidence>
<comment type="subcellular location">
    <subcellularLocation>
        <location evidence="10">Nucleus</location>
    </subcellularLocation>
    <subcellularLocation>
        <location evidence="10">Chromosome</location>
        <location evidence="10">Telomere</location>
    </subcellularLocation>
</comment>
<keyword evidence="6 10" id="KW-0010">Activator</keyword>
<dbReference type="InterPro" id="IPR001357">
    <property type="entry name" value="BRCT_dom"/>
</dbReference>
<keyword evidence="7 10" id="KW-0804">Transcription</keyword>
<dbReference type="AlphaFoldDB" id="A0A4Z2BC82"/>
<evidence type="ECO:0000256" key="10">
    <source>
        <dbReference type="RuleBase" id="RU367107"/>
    </source>
</evidence>
<keyword evidence="5 10" id="KW-0805">Transcription regulation</keyword>
<dbReference type="Pfam" id="PF08914">
    <property type="entry name" value="Myb_Rap1"/>
    <property type="match status" value="1"/>
</dbReference>
<keyword evidence="3 10" id="KW-0158">Chromosome</keyword>